<dbReference type="EMBL" id="GDID01007086">
    <property type="protein sequence ID" value="JAP89520.1"/>
    <property type="molecule type" value="Transcribed_RNA"/>
</dbReference>
<feature type="non-terminal residue" evidence="2">
    <location>
        <position position="1"/>
    </location>
</feature>
<dbReference type="AlphaFoldDB" id="A0A146JXQ6"/>
<sequence length="439" mass="50870">PPSHNVGVIVDDTNIIKNSLNVQVVLQDDFLYCVHQQKLNNIQYLRFAGIFDSVMNYSQLNKYQIDVVENCSLIDNLYYCQIRQTMNNFMTSNATYNDSIEFNGYIAVNASKVKNDITNDILALIDHSTYNTKVKVMVNMLWREQRDQRDSTIKPMLFCTQDSVICAFNEELHKQNIFSQLFSQHNPYRAQSGYLNYTHIIQAQQKFICQRHYISLNLEMVYANSTFLVHFILVPIPDLTALFECKSDVQSTLLFVNYDGLIEHSKQCTNNTLTELSSTNVFDLIEITAILKMNNLTANNKISFLTKEFKNSQIFSGKTVLQQVGNVSYEQFEGSLMLMLVELEMDQVSVEVIQEYVSRQVCDTVEEVKEIEETFDFKTYQRKKQVYDVYQSQYKQFIADHPEYFTDILNGETLVEFNWAALITAIAIPAVVAVIYYIM</sequence>
<evidence type="ECO:0000256" key="1">
    <source>
        <dbReference type="SAM" id="Phobius"/>
    </source>
</evidence>
<proteinExistence type="predicted"/>
<accession>A0A146JXQ6</accession>
<name>A0A146JXQ6_9EUKA</name>
<keyword evidence="1" id="KW-0472">Membrane</keyword>
<gene>
    <name evidence="2" type="ORF">TPC1_30985</name>
</gene>
<keyword evidence="1" id="KW-0812">Transmembrane</keyword>
<reference evidence="2" key="1">
    <citation type="submission" date="2015-07" db="EMBL/GenBank/DDBJ databases">
        <title>Adaptation to a free-living lifestyle via gene acquisitions in the diplomonad Trepomonas sp. PC1.</title>
        <authorList>
            <person name="Xu F."/>
            <person name="Jerlstrom-Hultqvist J."/>
            <person name="Kolisko M."/>
            <person name="Simpson A.G.B."/>
            <person name="Roger A.J."/>
            <person name="Svard S.G."/>
            <person name="Andersson J.O."/>
        </authorList>
    </citation>
    <scope>NUCLEOTIDE SEQUENCE</scope>
    <source>
        <strain evidence="2">PC1</strain>
    </source>
</reference>
<keyword evidence="1" id="KW-1133">Transmembrane helix</keyword>
<organism evidence="2">
    <name type="scientific">Trepomonas sp. PC1</name>
    <dbReference type="NCBI Taxonomy" id="1076344"/>
    <lineage>
        <taxon>Eukaryota</taxon>
        <taxon>Metamonada</taxon>
        <taxon>Diplomonadida</taxon>
        <taxon>Hexamitidae</taxon>
        <taxon>Hexamitinae</taxon>
        <taxon>Trepomonas</taxon>
    </lineage>
</organism>
<evidence type="ECO:0000313" key="2">
    <source>
        <dbReference type="EMBL" id="JAP89520.1"/>
    </source>
</evidence>
<feature type="transmembrane region" description="Helical" evidence="1">
    <location>
        <begin position="417"/>
        <end position="438"/>
    </location>
</feature>
<protein>
    <submittedName>
        <fullName evidence="2">Uncharacterized protein</fullName>
    </submittedName>
</protein>